<dbReference type="PANTHER" id="PTHR42818">
    <property type="entry name" value="SULFOPYRUVATE DECARBOXYLASE SUBUNIT ALPHA"/>
    <property type="match status" value="1"/>
</dbReference>
<dbReference type="Gene3D" id="3.40.50.970">
    <property type="match status" value="2"/>
</dbReference>
<evidence type="ECO:0000256" key="2">
    <source>
        <dbReference type="ARBA" id="ARBA00023052"/>
    </source>
</evidence>
<accession>A0A1C3XB00</accession>
<feature type="domain" description="Thiamine pyrophosphate enzyme TPP-binding" evidence="5">
    <location>
        <begin position="231"/>
        <end position="348"/>
    </location>
</feature>
<dbReference type="Proteomes" id="UP000199101">
    <property type="component" value="Unassembled WGS sequence"/>
</dbReference>
<keyword evidence="7" id="KW-0670">Pyruvate</keyword>
<feature type="domain" description="Thiamine pyrophosphate enzyme N-terminal TPP-binding" evidence="6">
    <location>
        <begin position="4"/>
        <end position="105"/>
    </location>
</feature>
<dbReference type="Pfam" id="PF02776">
    <property type="entry name" value="TPP_enzyme_N"/>
    <property type="match status" value="1"/>
</dbReference>
<keyword evidence="1" id="KW-0210">Decarboxylase</keyword>
<sequence>MISADSFIDAAITHGFSFFSGVPCSYLSPVINRVISRADCRYVGATSEGEAVAIAAGAWLAGRDAVVMCQNSGLGNAINPLTSLNRPFLIPALLLVTWRGRPGEPDEPQHLLMGQKTQALLETIEIPSMDFPTDELSLGNAIASVRERFSSNRLPFAMVLRRGVVEPSTLNSPESPERDWMGTYEDRRTGSRQTSRQMALETVLETVSDKTAIIATTGMCGRELFTISDREQHFYQVGSMGAASALGLGVALNTEKPVLVLDGDGAALMKMGNMATIGANSPDKLVHVILDNAAHDSTGGQATASPNVDFAGVALACGYKAAWRCDSVDEFHRALQNAAAVRGPAMVHMQIATGSMRNLGRPTIAPSDVAIRFQRFLKSSQKGIDS</sequence>
<evidence type="ECO:0000256" key="3">
    <source>
        <dbReference type="ARBA" id="ARBA00023239"/>
    </source>
</evidence>
<reference evidence="8" key="1">
    <citation type="submission" date="2016-08" db="EMBL/GenBank/DDBJ databases">
        <authorList>
            <person name="Varghese N."/>
            <person name="Submissions Spin"/>
        </authorList>
    </citation>
    <scope>NUCLEOTIDE SEQUENCE [LARGE SCALE GENOMIC DNA]</scope>
    <source>
        <strain evidence="8">HAMBI 2975</strain>
    </source>
</reference>
<dbReference type="Pfam" id="PF02775">
    <property type="entry name" value="TPP_enzyme_C"/>
    <property type="match status" value="1"/>
</dbReference>
<dbReference type="GO" id="GO:0032923">
    <property type="term" value="P:organic phosphonate biosynthetic process"/>
    <property type="evidence" value="ECO:0007669"/>
    <property type="project" value="InterPro"/>
</dbReference>
<proteinExistence type="predicted"/>
<dbReference type="EMBL" id="FMAG01000014">
    <property type="protein sequence ID" value="SCB49467.1"/>
    <property type="molecule type" value="Genomic_DNA"/>
</dbReference>
<organism evidence="7 8">
    <name type="scientific">Rhizobium multihospitium</name>
    <dbReference type="NCBI Taxonomy" id="410764"/>
    <lineage>
        <taxon>Bacteria</taxon>
        <taxon>Pseudomonadati</taxon>
        <taxon>Pseudomonadota</taxon>
        <taxon>Alphaproteobacteria</taxon>
        <taxon>Hyphomicrobiales</taxon>
        <taxon>Rhizobiaceae</taxon>
        <taxon>Rhizobium/Agrobacterium group</taxon>
        <taxon>Rhizobium</taxon>
    </lineage>
</organism>
<dbReference type="STRING" id="410764.GA0061103_0596"/>
<dbReference type="CDD" id="cd07035">
    <property type="entry name" value="TPP_PYR_POX_like"/>
    <property type="match status" value="1"/>
</dbReference>
<dbReference type="InterPro" id="IPR017684">
    <property type="entry name" value="Phosphono-pyrv_decarboxylase"/>
</dbReference>
<keyword evidence="8" id="KW-1185">Reference proteome</keyword>
<dbReference type="InterPro" id="IPR029061">
    <property type="entry name" value="THDP-binding"/>
</dbReference>
<evidence type="ECO:0000313" key="7">
    <source>
        <dbReference type="EMBL" id="SCB49467.1"/>
    </source>
</evidence>
<keyword evidence="3" id="KW-0456">Lyase</keyword>
<evidence type="ECO:0000256" key="4">
    <source>
        <dbReference type="SAM" id="MobiDB-lite"/>
    </source>
</evidence>
<feature type="region of interest" description="Disordered" evidence="4">
    <location>
        <begin position="168"/>
        <end position="195"/>
    </location>
</feature>
<evidence type="ECO:0000259" key="6">
    <source>
        <dbReference type="Pfam" id="PF02776"/>
    </source>
</evidence>
<dbReference type="InterPro" id="IPR012001">
    <property type="entry name" value="Thiamin_PyroP_enz_TPP-bd_dom"/>
</dbReference>
<dbReference type="RefSeq" id="WP_092719712.1">
    <property type="nucleotide sequence ID" value="NZ_FMAG01000014.1"/>
</dbReference>
<dbReference type="GO" id="GO:0030976">
    <property type="term" value="F:thiamine pyrophosphate binding"/>
    <property type="evidence" value="ECO:0007669"/>
    <property type="project" value="InterPro"/>
</dbReference>
<dbReference type="AlphaFoldDB" id="A0A1C3XB00"/>
<dbReference type="InterPro" id="IPR051818">
    <property type="entry name" value="TPP_dependent_decarboxylase"/>
</dbReference>
<dbReference type="PANTHER" id="PTHR42818:SF1">
    <property type="entry name" value="SULFOPYRUVATE DECARBOXYLASE"/>
    <property type="match status" value="1"/>
</dbReference>
<dbReference type="NCBIfam" id="TIGR03297">
    <property type="entry name" value="Ppyr-DeCO2ase"/>
    <property type="match status" value="1"/>
</dbReference>
<evidence type="ECO:0000313" key="8">
    <source>
        <dbReference type="Proteomes" id="UP000199101"/>
    </source>
</evidence>
<evidence type="ECO:0000259" key="5">
    <source>
        <dbReference type="Pfam" id="PF02775"/>
    </source>
</evidence>
<gene>
    <name evidence="7" type="ORF">GA0061103_0596</name>
</gene>
<name>A0A1C3XB00_9HYPH</name>
<evidence type="ECO:0000256" key="1">
    <source>
        <dbReference type="ARBA" id="ARBA00022793"/>
    </source>
</evidence>
<dbReference type="InterPro" id="IPR011766">
    <property type="entry name" value="TPP_enzyme_TPP-bd"/>
</dbReference>
<feature type="compositionally biased region" description="Basic and acidic residues" evidence="4">
    <location>
        <begin position="175"/>
        <end position="189"/>
    </location>
</feature>
<protein>
    <submittedName>
        <fullName evidence="7">Phosphonopyruvate decarboxylase</fullName>
    </submittedName>
</protein>
<dbReference type="GO" id="GO:0033980">
    <property type="term" value="F:phosphonopyruvate decarboxylase activity"/>
    <property type="evidence" value="ECO:0007669"/>
    <property type="project" value="InterPro"/>
</dbReference>
<dbReference type="SUPFAM" id="SSF52518">
    <property type="entry name" value="Thiamin diphosphate-binding fold (THDP-binding)"/>
    <property type="match status" value="2"/>
</dbReference>
<keyword evidence="2" id="KW-0786">Thiamine pyrophosphate</keyword>
<dbReference type="OrthoDB" id="9798007at2"/>